<keyword evidence="3 7" id="KW-0285">Flavoprotein</keyword>
<evidence type="ECO:0000256" key="2">
    <source>
        <dbReference type="ARBA" id="ARBA00011738"/>
    </source>
</evidence>
<dbReference type="InterPro" id="IPR000659">
    <property type="entry name" value="Pyridox_Oxase"/>
</dbReference>
<dbReference type="NCBIfam" id="TIGR00558">
    <property type="entry name" value="pdxH"/>
    <property type="match status" value="1"/>
</dbReference>
<dbReference type="PROSITE" id="PS01064">
    <property type="entry name" value="PYRIDOX_OXIDASE"/>
    <property type="match status" value="1"/>
</dbReference>
<protein>
    <recommendedName>
        <fullName evidence="7">Pyridoxine/pyridoxamine 5'-phosphate oxidase</fullName>
        <ecNumber evidence="7">1.4.3.5</ecNumber>
    </recommendedName>
    <alternativeName>
        <fullName evidence="7">PNP/PMP oxidase</fullName>
        <shortName evidence="7">PNPOx</shortName>
    </alternativeName>
    <alternativeName>
        <fullName evidence="7">Pyridoxal 5'-phosphate synthase</fullName>
    </alternativeName>
</protein>
<dbReference type="GO" id="GO:0010181">
    <property type="term" value="F:FMN binding"/>
    <property type="evidence" value="ECO:0007669"/>
    <property type="project" value="UniProtKB-UniRule"/>
</dbReference>
<dbReference type="UniPathway" id="UPA01068">
    <property type="reaction ID" value="UER00304"/>
</dbReference>
<evidence type="ECO:0000256" key="5">
    <source>
        <dbReference type="ARBA" id="ARBA00023002"/>
    </source>
</evidence>
<dbReference type="GO" id="GO:0008615">
    <property type="term" value="P:pyridoxine biosynthetic process"/>
    <property type="evidence" value="ECO:0007669"/>
    <property type="project" value="UniProtKB-UniRule"/>
</dbReference>
<feature type="binding site" evidence="7 8">
    <location>
        <begin position="82"/>
        <end position="83"/>
    </location>
    <ligand>
        <name>FMN</name>
        <dbReference type="ChEBI" id="CHEBI:58210"/>
    </ligand>
</feature>
<comment type="subunit">
    <text evidence="2 7">Homodimer.</text>
</comment>
<comment type="function">
    <text evidence="7">Catalyzes the oxidation of either pyridoxine 5'-phosphate (PNP) or pyridoxamine 5'-phosphate (PMP) into pyridoxal 5'-phosphate (PLP).</text>
</comment>
<dbReference type="InterPro" id="IPR019576">
    <property type="entry name" value="Pyridoxamine_oxidase_dimer_C"/>
</dbReference>
<evidence type="ECO:0000256" key="4">
    <source>
        <dbReference type="ARBA" id="ARBA00022643"/>
    </source>
</evidence>
<dbReference type="InterPro" id="IPR019740">
    <property type="entry name" value="Pyridox_Oxase_CS"/>
</dbReference>
<feature type="binding site" evidence="7">
    <location>
        <position position="133"/>
    </location>
    <ligand>
        <name>substrate</name>
    </ligand>
</feature>
<dbReference type="SUPFAM" id="SSF50475">
    <property type="entry name" value="FMN-binding split barrel"/>
    <property type="match status" value="1"/>
</dbReference>
<feature type="binding site" evidence="7 8">
    <location>
        <position position="191"/>
    </location>
    <ligand>
        <name>FMN</name>
        <dbReference type="ChEBI" id="CHEBI:58210"/>
    </ligand>
</feature>
<reference evidence="11 12" key="1">
    <citation type="journal article" date="1991" name="Int. J. Syst. Bacteriol.">
        <title>Description of the erythromycin-producing bacterium Arthrobacter sp. strain NRRL B-3381 as Aeromicrobium erythreum gen. nov., sp. nov.</title>
        <authorList>
            <person name="Miller E.S."/>
            <person name="Woese C.R."/>
            <person name="Brenner S."/>
        </authorList>
    </citation>
    <scope>NUCLEOTIDE SEQUENCE [LARGE SCALE GENOMIC DNA]</scope>
    <source>
        <strain evidence="11 12">AR18</strain>
    </source>
</reference>
<dbReference type="InterPro" id="IPR012349">
    <property type="entry name" value="Split_barrel_FMN-bd"/>
</dbReference>
<evidence type="ECO:0000256" key="3">
    <source>
        <dbReference type="ARBA" id="ARBA00022630"/>
    </source>
</evidence>
<comment type="catalytic activity">
    <reaction evidence="7">
        <text>pyridoxine 5'-phosphate + O2 = pyridoxal 5'-phosphate + H2O2</text>
        <dbReference type="Rhea" id="RHEA:15149"/>
        <dbReference type="ChEBI" id="CHEBI:15379"/>
        <dbReference type="ChEBI" id="CHEBI:16240"/>
        <dbReference type="ChEBI" id="CHEBI:58589"/>
        <dbReference type="ChEBI" id="CHEBI:597326"/>
        <dbReference type="EC" id="1.4.3.5"/>
    </reaction>
</comment>
<feature type="domain" description="Pyridoxine 5'-phosphate oxidase dimerisation C-terminal" evidence="10">
    <location>
        <begin position="178"/>
        <end position="218"/>
    </location>
</feature>
<dbReference type="Pfam" id="PF10590">
    <property type="entry name" value="PNP_phzG_C"/>
    <property type="match status" value="1"/>
</dbReference>
<gene>
    <name evidence="7" type="primary">pdxH</name>
    <name evidence="11" type="ORF">AERYTH_12575</name>
</gene>
<accession>A0A0U4CCA4</accession>
<dbReference type="RefSeq" id="WP_067859241.1">
    <property type="nucleotide sequence ID" value="NZ_CP011502.1"/>
</dbReference>
<dbReference type="Proteomes" id="UP000067689">
    <property type="component" value="Chromosome"/>
</dbReference>
<feature type="binding site" evidence="7 8">
    <location>
        <position position="89"/>
    </location>
    <ligand>
        <name>FMN</name>
        <dbReference type="ChEBI" id="CHEBI:58210"/>
    </ligand>
</feature>
<evidence type="ECO:0000256" key="6">
    <source>
        <dbReference type="ARBA" id="ARBA00023096"/>
    </source>
</evidence>
<dbReference type="STRING" id="2041.AERYTH_12575"/>
<comment type="pathway">
    <text evidence="7">Cofactor metabolism; pyridoxal 5'-phosphate salvage; pyridoxal 5'-phosphate from pyridoxine 5'-phosphate: step 1/1.</text>
</comment>
<dbReference type="PANTHER" id="PTHR10851:SF0">
    <property type="entry name" value="PYRIDOXINE-5'-PHOSPHATE OXIDASE"/>
    <property type="match status" value="1"/>
</dbReference>
<dbReference type="EMBL" id="CP011502">
    <property type="protein sequence ID" value="ALX05470.1"/>
    <property type="molecule type" value="Genomic_DNA"/>
</dbReference>
<organism evidence="11 12">
    <name type="scientific">Aeromicrobium erythreum</name>
    <dbReference type="NCBI Taxonomy" id="2041"/>
    <lineage>
        <taxon>Bacteria</taxon>
        <taxon>Bacillati</taxon>
        <taxon>Actinomycetota</taxon>
        <taxon>Actinomycetes</taxon>
        <taxon>Propionibacteriales</taxon>
        <taxon>Nocardioidaceae</taxon>
        <taxon>Aeromicrobium</taxon>
    </lineage>
</organism>
<dbReference type="OrthoDB" id="9780392at2"/>
<feature type="binding site" evidence="7 8">
    <location>
        <begin position="67"/>
        <end position="72"/>
    </location>
    <ligand>
        <name>FMN</name>
        <dbReference type="ChEBI" id="CHEBI:58210"/>
    </ligand>
</feature>
<dbReference type="PATRIC" id="fig|2041.4.peg.2613"/>
<feature type="domain" description="Pyridoxamine 5'-phosphate oxidase N-terminal" evidence="9">
    <location>
        <begin position="40"/>
        <end position="163"/>
    </location>
</feature>
<comment type="caution">
    <text evidence="7">Lacks conserved residue(s) required for the propagation of feature annotation.</text>
</comment>
<evidence type="ECO:0000259" key="9">
    <source>
        <dbReference type="Pfam" id="PF01243"/>
    </source>
</evidence>
<evidence type="ECO:0000256" key="8">
    <source>
        <dbReference type="PIRSR" id="PIRSR000190-2"/>
    </source>
</evidence>
<feature type="binding site" evidence="7 8">
    <location>
        <position position="111"/>
    </location>
    <ligand>
        <name>FMN</name>
        <dbReference type="ChEBI" id="CHEBI:58210"/>
    </ligand>
</feature>
<proteinExistence type="inferred from homology"/>
<keyword evidence="12" id="KW-1185">Reference proteome</keyword>
<dbReference type="HAMAP" id="MF_01629">
    <property type="entry name" value="PdxH"/>
    <property type="match status" value="1"/>
</dbReference>
<feature type="binding site" evidence="7 8">
    <location>
        <position position="201"/>
    </location>
    <ligand>
        <name>FMN</name>
        <dbReference type="ChEBI" id="CHEBI:58210"/>
    </ligand>
</feature>
<evidence type="ECO:0000313" key="11">
    <source>
        <dbReference type="EMBL" id="ALX05470.1"/>
    </source>
</evidence>
<dbReference type="FunFam" id="2.30.110.10:FF:000020">
    <property type="entry name" value="PNPO isoform 11"/>
    <property type="match status" value="1"/>
</dbReference>
<comment type="pathway">
    <text evidence="7">Cofactor metabolism; pyridoxal 5'-phosphate salvage; pyridoxal 5'-phosphate from pyridoxamine 5'-phosphate: step 1/1.</text>
</comment>
<comment type="cofactor">
    <cofactor evidence="7 8">
        <name>FMN</name>
        <dbReference type="ChEBI" id="CHEBI:58210"/>
    </cofactor>
    <text evidence="7 8">Binds 1 FMN per subunit.</text>
</comment>
<comment type="catalytic activity">
    <reaction evidence="7">
        <text>pyridoxamine 5'-phosphate + O2 + H2O = pyridoxal 5'-phosphate + H2O2 + NH4(+)</text>
        <dbReference type="Rhea" id="RHEA:15817"/>
        <dbReference type="ChEBI" id="CHEBI:15377"/>
        <dbReference type="ChEBI" id="CHEBI:15379"/>
        <dbReference type="ChEBI" id="CHEBI:16240"/>
        <dbReference type="ChEBI" id="CHEBI:28938"/>
        <dbReference type="ChEBI" id="CHEBI:58451"/>
        <dbReference type="ChEBI" id="CHEBI:597326"/>
        <dbReference type="EC" id="1.4.3.5"/>
    </reaction>
</comment>
<feature type="binding site" evidence="7">
    <location>
        <begin position="197"/>
        <end position="199"/>
    </location>
    <ligand>
        <name>substrate</name>
    </ligand>
</feature>
<dbReference type="GO" id="GO:0004733">
    <property type="term" value="F:pyridoxamine phosphate oxidase activity"/>
    <property type="evidence" value="ECO:0007669"/>
    <property type="project" value="UniProtKB-UniRule"/>
</dbReference>
<dbReference type="PANTHER" id="PTHR10851">
    <property type="entry name" value="PYRIDOXINE-5-PHOSPHATE OXIDASE"/>
    <property type="match status" value="1"/>
</dbReference>
<feature type="binding site" evidence="7 8">
    <location>
        <begin position="146"/>
        <end position="147"/>
    </location>
    <ligand>
        <name>FMN</name>
        <dbReference type="ChEBI" id="CHEBI:58210"/>
    </ligand>
</feature>
<evidence type="ECO:0000313" key="12">
    <source>
        <dbReference type="Proteomes" id="UP000067689"/>
    </source>
</evidence>
<evidence type="ECO:0000259" key="10">
    <source>
        <dbReference type="Pfam" id="PF10590"/>
    </source>
</evidence>
<feature type="binding site" evidence="7 8">
    <location>
        <position position="88"/>
    </location>
    <ligand>
        <name>FMN</name>
        <dbReference type="ChEBI" id="CHEBI:58210"/>
    </ligand>
</feature>
<feature type="binding site" evidence="7">
    <location>
        <position position="129"/>
    </location>
    <ligand>
        <name>substrate</name>
    </ligand>
</feature>
<dbReference type="Pfam" id="PF01243">
    <property type="entry name" value="PNPOx_N"/>
    <property type="match status" value="1"/>
</dbReference>
<dbReference type="EC" id="1.4.3.5" evidence="7"/>
<feature type="binding site" evidence="7">
    <location>
        <position position="72"/>
    </location>
    <ligand>
        <name>substrate</name>
    </ligand>
</feature>
<dbReference type="AlphaFoldDB" id="A0A0U4CCA4"/>
<sequence>MERPIDHDRLAAMRSEYEEGGLDEAQAGDDPFDLLARWLRDAVDAGVPEPNAMALGTATLDGRPSVRIVLMKGLDERGVTFFTHYTSRKGSELEANPRAAATLLWHPVQRQVRLEGSVQRLPAAESDAYFASRPHGAQVGAVGSHQSRPVTDRRALEAQVRAAEDAAGDGEVPRPSTWGGYLLVPETIEFWHGRRNRVHDRLLYRRDVGGWERVRLQP</sequence>
<name>A0A0U4CCA4_9ACTN</name>
<dbReference type="NCBIfam" id="NF004231">
    <property type="entry name" value="PRK05679.1"/>
    <property type="match status" value="1"/>
</dbReference>
<keyword evidence="5 7" id="KW-0560">Oxidoreductase</keyword>
<keyword evidence="4 7" id="KW-0288">FMN</keyword>
<dbReference type="Gene3D" id="2.30.110.10">
    <property type="entry name" value="Electron Transport, Fmn-binding Protein, Chain A"/>
    <property type="match status" value="1"/>
</dbReference>
<evidence type="ECO:0000256" key="7">
    <source>
        <dbReference type="HAMAP-Rule" id="MF_01629"/>
    </source>
</evidence>
<dbReference type="PIRSF" id="PIRSF000190">
    <property type="entry name" value="Pyd_amn-ph_oxd"/>
    <property type="match status" value="1"/>
</dbReference>
<dbReference type="KEGG" id="aer:AERYTH_12575"/>
<comment type="similarity">
    <text evidence="1 7">Belongs to the pyridoxamine 5'-phosphate oxidase family.</text>
</comment>
<dbReference type="InterPro" id="IPR011576">
    <property type="entry name" value="Pyridox_Oxase_N"/>
</dbReference>
<keyword evidence="6 7" id="KW-0664">Pyridoxine biosynthesis</keyword>
<evidence type="ECO:0000256" key="1">
    <source>
        <dbReference type="ARBA" id="ARBA00007301"/>
    </source>
</evidence>